<gene>
    <name evidence="1" type="ORF">Y1Q_0021428</name>
</gene>
<reference evidence="1 2" key="1">
    <citation type="journal article" date="2012" name="Genome Biol.">
        <title>Sequencing three crocodilian genomes to illuminate the evolution of archosaurs and amniotes.</title>
        <authorList>
            <person name="St John J.A."/>
            <person name="Braun E.L."/>
            <person name="Isberg S.R."/>
            <person name="Miles L.G."/>
            <person name="Chong A.Y."/>
            <person name="Gongora J."/>
            <person name="Dalzell P."/>
            <person name="Moran C."/>
            <person name="Bed'hom B."/>
            <person name="Abzhanov A."/>
            <person name="Burgess S.C."/>
            <person name="Cooksey A.M."/>
            <person name="Castoe T.A."/>
            <person name="Crawford N.G."/>
            <person name="Densmore L.D."/>
            <person name="Drew J.C."/>
            <person name="Edwards S.V."/>
            <person name="Faircloth B.C."/>
            <person name="Fujita M.K."/>
            <person name="Greenwold M.J."/>
            <person name="Hoffmann F.G."/>
            <person name="Howard J.M."/>
            <person name="Iguchi T."/>
            <person name="Janes D.E."/>
            <person name="Khan S.Y."/>
            <person name="Kohno S."/>
            <person name="de Koning A.J."/>
            <person name="Lance S.L."/>
            <person name="McCarthy F.M."/>
            <person name="McCormack J.E."/>
            <person name="Merchant M.E."/>
            <person name="Peterson D.G."/>
            <person name="Pollock D.D."/>
            <person name="Pourmand N."/>
            <person name="Raney B.J."/>
            <person name="Roessler K.A."/>
            <person name="Sanford J.R."/>
            <person name="Sawyer R.H."/>
            <person name="Schmidt C.J."/>
            <person name="Triplett E.W."/>
            <person name="Tuberville T.D."/>
            <person name="Venegas-Anaya M."/>
            <person name="Howard J.T."/>
            <person name="Jarvis E.D."/>
            <person name="Guillette L.J.Jr."/>
            <person name="Glenn T.C."/>
            <person name="Green R.E."/>
            <person name="Ray D.A."/>
        </authorList>
    </citation>
    <scope>NUCLEOTIDE SEQUENCE [LARGE SCALE GENOMIC DNA]</scope>
    <source>
        <strain evidence="1">KSC_2009_1</strain>
    </source>
</reference>
<proteinExistence type="predicted"/>
<name>A0A151PA30_ALLMI</name>
<accession>A0A151PA30</accession>
<dbReference type="Proteomes" id="UP000050525">
    <property type="component" value="Unassembled WGS sequence"/>
</dbReference>
<evidence type="ECO:0000313" key="1">
    <source>
        <dbReference type="EMBL" id="KYO45779.1"/>
    </source>
</evidence>
<sequence>MTWATFLDLLEQLWPHIECQDTTMWLPSLPVDTQLAFTLKMATLTSFPYVVHLFGVDKATAGEVILENHECPPLVSFKSPKYR</sequence>
<dbReference type="EMBL" id="AKHW03000533">
    <property type="protein sequence ID" value="KYO45779.1"/>
    <property type="molecule type" value="Genomic_DNA"/>
</dbReference>
<organism evidence="1 2">
    <name type="scientific">Alligator mississippiensis</name>
    <name type="common">American alligator</name>
    <dbReference type="NCBI Taxonomy" id="8496"/>
    <lineage>
        <taxon>Eukaryota</taxon>
        <taxon>Metazoa</taxon>
        <taxon>Chordata</taxon>
        <taxon>Craniata</taxon>
        <taxon>Vertebrata</taxon>
        <taxon>Euteleostomi</taxon>
        <taxon>Archelosauria</taxon>
        <taxon>Archosauria</taxon>
        <taxon>Crocodylia</taxon>
        <taxon>Alligatoridae</taxon>
        <taxon>Alligatorinae</taxon>
        <taxon>Alligator</taxon>
    </lineage>
</organism>
<keyword evidence="2" id="KW-1185">Reference proteome</keyword>
<dbReference type="AlphaFoldDB" id="A0A151PA30"/>
<protein>
    <submittedName>
        <fullName evidence="1">Uncharacterized protein</fullName>
    </submittedName>
</protein>
<evidence type="ECO:0000313" key="2">
    <source>
        <dbReference type="Proteomes" id="UP000050525"/>
    </source>
</evidence>
<comment type="caution">
    <text evidence="1">The sequence shown here is derived from an EMBL/GenBank/DDBJ whole genome shotgun (WGS) entry which is preliminary data.</text>
</comment>